<evidence type="ECO:0000313" key="2">
    <source>
        <dbReference type="Proteomes" id="UP000291613"/>
    </source>
</evidence>
<name>A0A4Q9GJ49_9HYPH</name>
<keyword evidence="1" id="KW-0808">Transferase</keyword>
<proteinExistence type="predicted"/>
<dbReference type="AlphaFoldDB" id="A0A4Q9GJ49"/>
<keyword evidence="2" id="KW-1185">Reference proteome</keyword>
<dbReference type="PANTHER" id="PTHR47017">
    <property type="entry name" value="ACYL-COA"/>
    <property type="match status" value="1"/>
</dbReference>
<dbReference type="Pfam" id="PF04339">
    <property type="entry name" value="FemAB_like"/>
    <property type="match status" value="1"/>
</dbReference>
<dbReference type="SUPFAM" id="SSF55729">
    <property type="entry name" value="Acyl-CoA N-acyltransferases (Nat)"/>
    <property type="match status" value="1"/>
</dbReference>
<comment type="caution">
    <text evidence="1">The sequence shown here is derived from an EMBL/GenBank/DDBJ whole genome shotgun (WGS) entry which is preliminary data.</text>
</comment>
<dbReference type="InterPro" id="IPR007434">
    <property type="entry name" value="FemAB-like"/>
</dbReference>
<organism evidence="1 2">
    <name type="scientific">Hansschlegelia quercus</name>
    <dbReference type="NCBI Taxonomy" id="2528245"/>
    <lineage>
        <taxon>Bacteria</taxon>
        <taxon>Pseudomonadati</taxon>
        <taxon>Pseudomonadota</taxon>
        <taxon>Alphaproteobacteria</taxon>
        <taxon>Hyphomicrobiales</taxon>
        <taxon>Methylopilaceae</taxon>
        <taxon>Hansschlegelia</taxon>
    </lineage>
</organism>
<dbReference type="RefSeq" id="WP_131001725.1">
    <property type="nucleotide sequence ID" value="NZ_JBHSZR010000005.1"/>
</dbReference>
<dbReference type="GO" id="GO:0016740">
    <property type="term" value="F:transferase activity"/>
    <property type="evidence" value="ECO:0007669"/>
    <property type="project" value="UniProtKB-KW"/>
</dbReference>
<dbReference type="Proteomes" id="UP000291613">
    <property type="component" value="Unassembled WGS sequence"/>
</dbReference>
<dbReference type="Gene3D" id="3.40.630.30">
    <property type="match status" value="1"/>
</dbReference>
<evidence type="ECO:0000313" key="1">
    <source>
        <dbReference type="EMBL" id="TBN54132.1"/>
    </source>
</evidence>
<dbReference type="PANTHER" id="PTHR47017:SF1">
    <property type="entry name" value="ACYL-COA"/>
    <property type="match status" value="1"/>
</dbReference>
<dbReference type="OrthoDB" id="9776898at2"/>
<dbReference type="EMBL" id="SIUB01000002">
    <property type="protein sequence ID" value="TBN54132.1"/>
    <property type="molecule type" value="Genomic_DNA"/>
</dbReference>
<dbReference type="InterPro" id="IPR016181">
    <property type="entry name" value="Acyl_CoA_acyltransferase"/>
</dbReference>
<protein>
    <submittedName>
        <fullName evidence="1">N-acetyltransferase</fullName>
    </submittedName>
</protein>
<reference evidence="1 2" key="1">
    <citation type="submission" date="2019-02" db="EMBL/GenBank/DDBJ databases">
        <title>Hansschlegelia quercus sp. nov., a novel methylotrophic bacterium from buds of oak (Quercus robur L.).</title>
        <authorList>
            <person name="Agafonova N.V."/>
            <person name="Kaparullina E.N."/>
            <person name="Grouzdev D.S."/>
            <person name="Doronina N.V."/>
        </authorList>
    </citation>
    <scope>NUCLEOTIDE SEQUENCE [LARGE SCALE GENOMIC DNA]</scope>
    <source>
        <strain evidence="1 2">Dub</strain>
    </source>
</reference>
<gene>
    <name evidence="1" type="ORF">EYR15_04545</name>
</gene>
<sequence length="391" mass="43263">MEQQATFRARLVESVAGIGRDTWDACASSDGAPYNPFLDWRFLDALERSGSIGGRSGWSPAHVILEDSAGEIAGVAPTYVKRHSQGEYVFDHAFADAYQRAGGEYYPKLQVAAPFTPATGPRLLAAPGYGAPAKGALATALLAVRDRMEVSSVHVTFCTEEEQALLVERGYLSRVDRQFHWTNEGYGSYDDFLGDLASRKRKQLKRERREAAEGVVIRQLTGADLTEVYWDAFFEFYMDTGARKWGRPYLNRRFFSMVGEAMPEKILLVVAEVAGKPVAGALNFIGGDALYGRYWGAVEERPFLHFELCYHQAIDAAIERGLSRVEAGAQGEHKLARGYRPVTTYSAHAFADPGLHDAVGDYLARERRMVAMGDEALDAATPFRKDGEHIS</sequence>
<accession>A0A4Q9GJ49</accession>